<name>A0AAV8T591_9ROSI</name>
<protein>
    <submittedName>
        <fullName evidence="1">Uncharacterized protein</fullName>
    </submittedName>
</protein>
<dbReference type="InterPro" id="IPR038801">
    <property type="entry name" value="TAF1C"/>
</dbReference>
<dbReference type="GO" id="GO:0001164">
    <property type="term" value="F:RNA polymerase I core promoter sequence-specific DNA binding"/>
    <property type="evidence" value="ECO:0007669"/>
    <property type="project" value="TreeGrafter"/>
</dbReference>
<evidence type="ECO:0000313" key="2">
    <source>
        <dbReference type="Proteomes" id="UP001159364"/>
    </source>
</evidence>
<reference evidence="1 2" key="1">
    <citation type="submission" date="2021-09" db="EMBL/GenBank/DDBJ databases">
        <title>Genomic insights and catalytic innovation underlie evolution of tropane alkaloids biosynthesis.</title>
        <authorList>
            <person name="Wang Y.-J."/>
            <person name="Tian T."/>
            <person name="Huang J.-P."/>
            <person name="Huang S.-X."/>
        </authorList>
    </citation>
    <scope>NUCLEOTIDE SEQUENCE [LARGE SCALE GENOMIC DNA]</scope>
    <source>
        <strain evidence="1">KIB-2018</strain>
        <tissue evidence="1">Leaf</tissue>
    </source>
</reference>
<proteinExistence type="predicted"/>
<dbReference type="PANTHER" id="PTHR15319">
    <property type="entry name" value="TATA BOX-BINDING PROTEIN ASSOCIATED FACTOR RNA POLYMERASE I SUBUNIT C"/>
    <property type="match status" value="1"/>
</dbReference>
<sequence length="217" mass="24767">MDLFSFEEELTARRNEVLKVARELNILDFLSEQNASNAVSLADERDNLWDDSGKPNSFVSYHPHGGDCSVEDPKEDIYGQNNHSSALMISKLHKEVRTCGDKMESIEEELFHNLCPIDLNFGVTGMNFSSQELTHYNLLKMDLSKWGEKCNPYQACYSQAPSCNKQFLERDRSSVRAYTKFRKRYDANGNSATTSPSKLEDSEFVKSSLLLMWKLPA</sequence>
<keyword evidence="2" id="KW-1185">Reference proteome</keyword>
<comment type="caution">
    <text evidence="1">The sequence shown here is derived from an EMBL/GenBank/DDBJ whole genome shotgun (WGS) entry which is preliminary data.</text>
</comment>
<evidence type="ECO:0000313" key="1">
    <source>
        <dbReference type="EMBL" id="KAJ8761279.1"/>
    </source>
</evidence>
<dbReference type="PANTHER" id="PTHR15319:SF1">
    <property type="entry name" value="TATA BOX-BINDING PROTEIN-ASSOCIATED FACTOR RNA POLYMERASE I SUBUNIT C"/>
    <property type="match status" value="1"/>
</dbReference>
<organism evidence="1 2">
    <name type="scientific">Erythroxylum novogranatense</name>
    <dbReference type="NCBI Taxonomy" id="1862640"/>
    <lineage>
        <taxon>Eukaryota</taxon>
        <taxon>Viridiplantae</taxon>
        <taxon>Streptophyta</taxon>
        <taxon>Embryophyta</taxon>
        <taxon>Tracheophyta</taxon>
        <taxon>Spermatophyta</taxon>
        <taxon>Magnoliopsida</taxon>
        <taxon>eudicotyledons</taxon>
        <taxon>Gunneridae</taxon>
        <taxon>Pentapetalae</taxon>
        <taxon>rosids</taxon>
        <taxon>fabids</taxon>
        <taxon>Malpighiales</taxon>
        <taxon>Erythroxylaceae</taxon>
        <taxon>Erythroxylum</taxon>
    </lineage>
</organism>
<dbReference type="GO" id="GO:0001650">
    <property type="term" value="C:fibrillar center"/>
    <property type="evidence" value="ECO:0007669"/>
    <property type="project" value="TreeGrafter"/>
</dbReference>
<dbReference type="AlphaFoldDB" id="A0AAV8T591"/>
<gene>
    <name evidence="1" type="ORF">K2173_001335</name>
</gene>
<dbReference type="Proteomes" id="UP001159364">
    <property type="component" value="Linkage Group LG06"/>
</dbReference>
<accession>A0AAV8T591</accession>
<dbReference type="EMBL" id="JAIWQS010000006">
    <property type="protein sequence ID" value="KAJ8761279.1"/>
    <property type="molecule type" value="Genomic_DNA"/>
</dbReference>